<reference evidence="2" key="1">
    <citation type="journal article" date="2022" name="bioRxiv">
        <title>Sequencing and chromosome-scale assembly of the giantPleurodeles waltlgenome.</title>
        <authorList>
            <person name="Brown T."/>
            <person name="Elewa A."/>
            <person name="Iarovenko S."/>
            <person name="Subramanian E."/>
            <person name="Araus A.J."/>
            <person name="Petzold A."/>
            <person name="Susuki M."/>
            <person name="Suzuki K.-i.T."/>
            <person name="Hayashi T."/>
            <person name="Toyoda A."/>
            <person name="Oliveira C."/>
            <person name="Osipova E."/>
            <person name="Leigh N.D."/>
            <person name="Simon A."/>
            <person name="Yun M.H."/>
        </authorList>
    </citation>
    <scope>NUCLEOTIDE SEQUENCE</scope>
    <source>
        <strain evidence="2">20211129_DDA</strain>
        <tissue evidence="2">Liver</tissue>
    </source>
</reference>
<feature type="region of interest" description="Disordered" evidence="1">
    <location>
        <begin position="81"/>
        <end position="103"/>
    </location>
</feature>
<proteinExistence type="predicted"/>
<organism evidence="2 3">
    <name type="scientific">Pleurodeles waltl</name>
    <name type="common">Iberian ribbed newt</name>
    <dbReference type="NCBI Taxonomy" id="8319"/>
    <lineage>
        <taxon>Eukaryota</taxon>
        <taxon>Metazoa</taxon>
        <taxon>Chordata</taxon>
        <taxon>Craniata</taxon>
        <taxon>Vertebrata</taxon>
        <taxon>Euteleostomi</taxon>
        <taxon>Amphibia</taxon>
        <taxon>Batrachia</taxon>
        <taxon>Caudata</taxon>
        <taxon>Salamandroidea</taxon>
        <taxon>Salamandridae</taxon>
        <taxon>Pleurodelinae</taxon>
        <taxon>Pleurodeles</taxon>
    </lineage>
</organism>
<evidence type="ECO:0000313" key="2">
    <source>
        <dbReference type="EMBL" id="KAJ1199750.1"/>
    </source>
</evidence>
<gene>
    <name evidence="2" type="ORF">NDU88_003583</name>
</gene>
<dbReference type="Proteomes" id="UP001066276">
    <property type="component" value="Chromosome 2_1"/>
</dbReference>
<name>A0AAV7VGH2_PLEWA</name>
<accession>A0AAV7VGH2</accession>
<feature type="compositionally biased region" description="Low complexity" evidence="1">
    <location>
        <begin position="138"/>
        <end position="152"/>
    </location>
</feature>
<feature type="region of interest" description="Disordered" evidence="1">
    <location>
        <begin position="138"/>
        <end position="202"/>
    </location>
</feature>
<evidence type="ECO:0000256" key="1">
    <source>
        <dbReference type="SAM" id="MobiDB-lite"/>
    </source>
</evidence>
<evidence type="ECO:0000313" key="3">
    <source>
        <dbReference type="Proteomes" id="UP001066276"/>
    </source>
</evidence>
<comment type="caution">
    <text evidence="2">The sequence shown here is derived from an EMBL/GenBank/DDBJ whole genome shotgun (WGS) entry which is preliminary data.</text>
</comment>
<dbReference type="AlphaFoldDB" id="A0AAV7VGH2"/>
<protein>
    <submittedName>
        <fullName evidence="2">Uncharacterized protein</fullName>
    </submittedName>
</protein>
<keyword evidence="3" id="KW-1185">Reference proteome</keyword>
<dbReference type="EMBL" id="JANPWB010000003">
    <property type="protein sequence ID" value="KAJ1199750.1"/>
    <property type="molecule type" value="Genomic_DNA"/>
</dbReference>
<sequence length="202" mass="21612">MTEWLPFEEEEFGQGYEEALGPQLGEGLFEVINASVQQSLSRALAVSVPQKINQAVLAALKPLTQQFECFVEKQGLVPLSDDKLTDEGPSAAATPKPQTSSWAHDGAMSVLTQSSSDHVYCYLPSSSKGSSLEAAVSSVSDSATSDSSHSSSPLRKHKRARNSGSSHAKERPKSPSNPFPFNPEDIIHSRSADWAPAQAVAD</sequence>